<name>A0A4Y9ELM0_9SPHN</name>
<evidence type="ECO:0000256" key="1">
    <source>
        <dbReference type="SAM" id="Phobius"/>
    </source>
</evidence>
<sequence length="326" mass="35530">MSITQSPDEVLPEGEQLAVDATLATDPAHIARRSAPAWQKWFGIGLSLLMIGFLIHQSAKIGWTQFAAVLPRDPRYYLLMTAMYLVLPVSETLIFRRLWQLPWSSLWLFLRKRVLNEAVFGYSGEAYVYMWARRQTGLAARAMGAVKDVSITSALAANTLTVGVVAVLVLFGDRLLAAGFFSPTQLRSVIWGAALLTLPAFIILLFSKRIMSLPRAVNARIFGVHIARLLVSNALLIGAWHFALPEIGWGVWLMLISLRLVISRVPFAPNTDLLFSSVGMGLAGSANVEIAALLAFGAALVLVGHALVVVADWAAGLSPRHKGMMA</sequence>
<dbReference type="OrthoDB" id="7184927at2"/>
<dbReference type="Proteomes" id="UP000297737">
    <property type="component" value="Unassembled WGS sequence"/>
</dbReference>
<gene>
    <name evidence="2" type="ORF">EUV02_06975</name>
</gene>
<protein>
    <recommendedName>
        <fullName evidence="4">Flippase-like domain-containing protein</fullName>
    </recommendedName>
</protein>
<accession>A0A4Y9ELM0</accession>
<feature type="transmembrane region" description="Helical" evidence="1">
    <location>
        <begin position="76"/>
        <end position="94"/>
    </location>
</feature>
<comment type="caution">
    <text evidence="2">The sequence shown here is derived from an EMBL/GenBank/DDBJ whole genome shotgun (WGS) entry which is preliminary data.</text>
</comment>
<proteinExistence type="predicted"/>
<dbReference type="EMBL" id="SIHO01000002">
    <property type="protein sequence ID" value="TFU02945.1"/>
    <property type="molecule type" value="Genomic_DNA"/>
</dbReference>
<keyword evidence="1" id="KW-0472">Membrane</keyword>
<keyword evidence="3" id="KW-1185">Reference proteome</keyword>
<feature type="transmembrane region" description="Helical" evidence="1">
    <location>
        <begin position="189"/>
        <end position="207"/>
    </location>
</feature>
<feature type="transmembrane region" description="Helical" evidence="1">
    <location>
        <begin position="38"/>
        <end position="55"/>
    </location>
</feature>
<dbReference type="AlphaFoldDB" id="A0A4Y9ELM0"/>
<feature type="transmembrane region" description="Helical" evidence="1">
    <location>
        <begin position="153"/>
        <end position="177"/>
    </location>
</feature>
<dbReference type="RefSeq" id="WP_135245537.1">
    <property type="nucleotide sequence ID" value="NZ_SIHO01000002.1"/>
</dbReference>
<evidence type="ECO:0008006" key="4">
    <source>
        <dbReference type="Google" id="ProtNLM"/>
    </source>
</evidence>
<keyword evidence="1" id="KW-0812">Transmembrane</keyword>
<feature type="transmembrane region" description="Helical" evidence="1">
    <location>
        <begin position="219"/>
        <end position="243"/>
    </location>
</feature>
<evidence type="ECO:0000313" key="3">
    <source>
        <dbReference type="Proteomes" id="UP000297737"/>
    </source>
</evidence>
<feature type="transmembrane region" description="Helical" evidence="1">
    <location>
        <begin position="288"/>
        <end position="315"/>
    </location>
</feature>
<evidence type="ECO:0000313" key="2">
    <source>
        <dbReference type="EMBL" id="TFU02945.1"/>
    </source>
</evidence>
<reference evidence="2 3" key="1">
    <citation type="submission" date="2019-02" db="EMBL/GenBank/DDBJ databases">
        <title>Polymorphobacter sp. isolated from the lake at the Tibet of China.</title>
        <authorList>
            <person name="Li A."/>
        </authorList>
    </citation>
    <scope>NUCLEOTIDE SEQUENCE [LARGE SCALE GENOMIC DNA]</scope>
    <source>
        <strain evidence="2 3">DJ1R-1</strain>
    </source>
</reference>
<organism evidence="2 3">
    <name type="scientific">Glacieibacterium arshaanense</name>
    <dbReference type="NCBI Taxonomy" id="2511025"/>
    <lineage>
        <taxon>Bacteria</taxon>
        <taxon>Pseudomonadati</taxon>
        <taxon>Pseudomonadota</taxon>
        <taxon>Alphaproteobacteria</taxon>
        <taxon>Sphingomonadales</taxon>
        <taxon>Sphingosinicellaceae</taxon>
        <taxon>Glacieibacterium</taxon>
    </lineage>
</organism>
<keyword evidence="1" id="KW-1133">Transmembrane helix</keyword>